<keyword evidence="2" id="KW-1133">Transmembrane helix</keyword>
<dbReference type="InterPro" id="IPR025403">
    <property type="entry name" value="TgpA-like_C"/>
</dbReference>
<feature type="transmembrane region" description="Helical" evidence="2">
    <location>
        <begin position="150"/>
        <end position="166"/>
    </location>
</feature>
<reference evidence="4 5" key="1">
    <citation type="submission" date="2019-09" db="EMBL/GenBank/DDBJ databases">
        <title>Goodfellowia gen. nov., a new genus of the Pseudonocardineae related to Actinoalloteichus, containing Goodfellowia coeruleoviolacea gen. nov., comb. nov. gen. nov., comb. nov.</title>
        <authorList>
            <person name="Labeda D."/>
        </authorList>
    </citation>
    <scope>NUCLEOTIDE SEQUENCE [LARGE SCALE GENOMIC DNA]</scope>
    <source>
        <strain evidence="4 5">AN110305</strain>
    </source>
</reference>
<dbReference type="Proteomes" id="UP000323454">
    <property type="component" value="Unassembled WGS sequence"/>
</dbReference>
<dbReference type="SUPFAM" id="SSF54001">
    <property type="entry name" value="Cysteine proteinases"/>
    <property type="match status" value="1"/>
</dbReference>
<protein>
    <submittedName>
        <fullName evidence="4">Transglutaminase domain-containing protein</fullName>
    </submittedName>
</protein>
<dbReference type="InterPro" id="IPR052901">
    <property type="entry name" value="Bact_TGase-like"/>
</dbReference>
<feature type="transmembrane region" description="Helical" evidence="2">
    <location>
        <begin position="35"/>
        <end position="56"/>
    </location>
</feature>
<dbReference type="PANTHER" id="PTHR42736">
    <property type="entry name" value="PROTEIN-GLUTAMINE GAMMA-GLUTAMYLTRANSFERASE"/>
    <property type="match status" value="1"/>
</dbReference>
<feature type="region of interest" description="Disordered" evidence="1">
    <location>
        <begin position="533"/>
        <end position="585"/>
    </location>
</feature>
<comment type="caution">
    <text evidence="4">The sequence shown here is derived from an EMBL/GenBank/DDBJ whole genome shotgun (WGS) entry which is preliminary data.</text>
</comment>
<dbReference type="InterPro" id="IPR021878">
    <property type="entry name" value="TgpA_N"/>
</dbReference>
<evidence type="ECO:0000313" key="4">
    <source>
        <dbReference type="EMBL" id="KAA2267219.1"/>
    </source>
</evidence>
<organism evidence="4 5">
    <name type="scientific">Solihabitans fulvus</name>
    <dbReference type="NCBI Taxonomy" id="1892852"/>
    <lineage>
        <taxon>Bacteria</taxon>
        <taxon>Bacillati</taxon>
        <taxon>Actinomycetota</taxon>
        <taxon>Actinomycetes</taxon>
        <taxon>Pseudonocardiales</taxon>
        <taxon>Pseudonocardiaceae</taxon>
        <taxon>Solihabitans</taxon>
    </lineage>
</organism>
<dbReference type="Gene3D" id="3.10.620.30">
    <property type="match status" value="1"/>
</dbReference>
<keyword evidence="2" id="KW-0472">Membrane</keyword>
<evidence type="ECO:0000256" key="2">
    <source>
        <dbReference type="SAM" id="Phobius"/>
    </source>
</evidence>
<keyword evidence="5" id="KW-1185">Reference proteome</keyword>
<sequence>MPGDRADARLNRLAVAGLLGATGVAGLLFAPVFGIAALIVPVLVVVLVGYGCVEACARWPRMAPWRPVLVLAGGVLGLIESVLFGTTVAGLPTPTSLLGVWRGLTEGWLRTLQSTWPARPEPDQLLFVPLAVLLALLVGLELLLRLRKQLAALLPSLAVVGLSQAYQALTGLAAVAAAVAYAAPAALLLWAERPGRQGPADRRPGGLRSARRLSSGGAWLALCTAIAVVAGAAALSGLDPADRAPYRLQDSHPAPLRQNAISNPLDEIAQRLTHPDREMFRYRSDAPVDRWRLAVLDGFDGANWTADPRLQRLGVGRDGPAGSTTRTADVRLTDLSGPWLPSQQNPLGVDGIAPLVDQSGGTLLLDQPTAGTDRQYRLSWSAQEVDGRDLGVAPVDTRASAGLGGLGTVPPGLNQFARDAVLGLRPTFQSALQLERFLSKNYQVTVGGELPTGHGWPQLRYFLTDSKRGTSEQFAAAYVVLARLNGIPVRLAVGYRGSTETDGGFAVVRNRDVLAWPEVAVAGVGWVPLDPTSTAAKAGQAQPGQARSDLARAAAQARDQLPPEGSLRPAQLPQQQQKAGIGAADGAGPGRWGTVAAVGALALLLCWLAGVPLAKALRARRRRRWSGADGVVGAWAEARDRLRAHGVPYRVGMTPRDLAELAGPVVGEPTVRPIIGLSRVLDMALWSGEPVTNGAVRRAWDEVGAIRRDLAGRPWSARLRAAVEPRTLLPPATRGSSRR</sequence>
<dbReference type="Pfam" id="PF11992">
    <property type="entry name" value="TgpA_N"/>
    <property type="match status" value="1"/>
</dbReference>
<feature type="domain" description="Transglutaminase-like" evidence="3">
    <location>
        <begin position="463"/>
        <end position="533"/>
    </location>
</feature>
<dbReference type="PANTHER" id="PTHR42736:SF1">
    <property type="entry name" value="PROTEIN-GLUTAMINE GAMMA-GLUTAMYLTRANSFERASE"/>
    <property type="match status" value="1"/>
</dbReference>
<feature type="transmembrane region" description="Helical" evidence="2">
    <location>
        <begin position="172"/>
        <end position="191"/>
    </location>
</feature>
<keyword evidence="2" id="KW-0812">Transmembrane</keyword>
<feature type="compositionally biased region" description="Low complexity" evidence="1">
    <location>
        <begin position="535"/>
        <end position="560"/>
    </location>
</feature>
<accession>A0A5B2XWJ7</accession>
<evidence type="ECO:0000256" key="1">
    <source>
        <dbReference type="SAM" id="MobiDB-lite"/>
    </source>
</evidence>
<reference evidence="4 5" key="2">
    <citation type="submission" date="2019-09" db="EMBL/GenBank/DDBJ databases">
        <authorList>
            <person name="Jin C."/>
        </authorList>
    </citation>
    <scope>NUCLEOTIDE SEQUENCE [LARGE SCALE GENOMIC DNA]</scope>
    <source>
        <strain evidence="4 5">AN110305</strain>
    </source>
</reference>
<feature type="transmembrane region" description="Helical" evidence="2">
    <location>
        <begin position="592"/>
        <end position="614"/>
    </location>
</feature>
<evidence type="ECO:0000259" key="3">
    <source>
        <dbReference type="SMART" id="SM00460"/>
    </source>
</evidence>
<dbReference type="EMBL" id="VUOB01000001">
    <property type="protein sequence ID" value="KAA2267219.1"/>
    <property type="molecule type" value="Genomic_DNA"/>
</dbReference>
<feature type="transmembrane region" description="Helical" evidence="2">
    <location>
        <begin position="212"/>
        <end position="235"/>
    </location>
</feature>
<feature type="transmembrane region" description="Helical" evidence="2">
    <location>
        <begin position="12"/>
        <end position="29"/>
    </location>
</feature>
<dbReference type="InterPro" id="IPR038765">
    <property type="entry name" value="Papain-like_cys_pep_sf"/>
</dbReference>
<feature type="transmembrane region" description="Helical" evidence="2">
    <location>
        <begin position="125"/>
        <end position="143"/>
    </location>
</feature>
<dbReference type="InterPro" id="IPR002931">
    <property type="entry name" value="Transglutaminase-like"/>
</dbReference>
<dbReference type="AlphaFoldDB" id="A0A5B2XWJ7"/>
<name>A0A5B2XWJ7_9PSEU</name>
<dbReference type="Pfam" id="PF01841">
    <property type="entry name" value="Transglut_core"/>
    <property type="match status" value="1"/>
</dbReference>
<dbReference type="SMART" id="SM00460">
    <property type="entry name" value="TGc"/>
    <property type="match status" value="1"/>
</dbReference>
<gene>
    <name evidence="4" type="ORF">F0L68_01265</name>
</gene>
<proteinExistence type="predicted"/>
<feature type="transmembrane region" description="Helical" evidence="2">
    <location>
        <begin position="68"/>
        <end position="91"/>
    </location>
</feature>
<dbReference type="Pfam" id="PF13559">
    <property type="entry name" value="DUF4129"/>
    <property type="match status" value="1"/>
</dbReference>
<evidence type="ECO:0000313" key="5">
    <source>
        <dbReference type="Proteomes" id="UP000323454"/>
    </source>
</evidence>
<dbReference type="OrthoDB" id="9804023at2"/>